<evidence type="ECO:0000256" key="2">
    <source>
        <dbReference type="SAM" id="SignalP"/>
    </source>
</evidence>
<keyword evidence="3" id="KW-0808">Transferase</keyword>
<proteinExistence type="predicted"/>
<feature type="chain" id="PRO_5043968815" evidence="2">
    <location>
        <begin position="22"/>
        <end position="60"/>
    </location>
</feature>
<evidence type="ECO:0000313" key="4">
    <source>
        <dbReference type="Proteomes" id="UP001431209"/>
    </source>
</evidence>
<organism evidence="3 4">
    <name type="scientific">Acrasis kona</name>
    <dbReference type="NCBI Taxonomy" id="1008807"/>
    <lineage>
        <taxon>Eukaryota</taxon>
        <taxon>Discoba</taxon>
        <taxon>Heterolobosea</taxon>
        <taxon>Tetramitia</taxon>
        <taxon>Eutetramitia</taxon>
        <taxon>Acrasidae</taxon>
        <taxon>Acrasis</taxon>
    </lineage>
</organism>
<protein>
    <submittedName>
        <fullName evidence="3">NAD kinase</fullName>
    </submittedName>
</protein>
<keyword evidence="1" id="KW-0812">Transmembrane</keyword>
<sequence length="60" mass="6520">MQNNQLFILLVAILLILTVRAYSIYTPEDFIVETKDSQVAVKSIAAFVGMSLVSGVVASM</sequence>
<evidence type="ECO:0000256" key="1">
    <source>
        <dbReference type="SAM" id="Phobius"/>
    </source>
</evidence>
<dbReference type="Proteomes" id="UP001431209">
    <property type="component" value="Unassembled WGS sequence"/>
</dbReference>
<keyword evidence="1" id="KW-0472">Membrane</keyword>
<feature type="transmembrane region" description="Helical" evidence="1">
    <location>
        <begin position="37"/>
        <end position="58"/>
    </location>
</feature>
<dbReference type="AlphaFoldDB" id="A0AAW2ZKW7"/>
<comment type="caution">
    <text evidence="3">The sequence shown here is derived from an EMBL/GenBank/DDBJ whole genome shotgun (WGS) entry which is preliminary data.</text>
</comment>
<gene>
    <name evidence="3" type="ORF">AKO1_009432</name>
</gene>
<reference evidence="3 4" key="1">
    <citation type="submission" date="2024-03" db="EMBL/GenBank/DDBJ databases">
        <title>The Acrasis kona genome and developmental transcriptomes reveal deep origins of eukaryotic multicellular pathways.</title>
        <authorList>
            <person name="Sheikh S."/>
            <person name="Fu C.-J."/>
            <person name="Brown M.W."/>
            <person name="Baldauf S.L."/>
        </authorList>
    </citation>
    <scope>NUCLEOTIDE SEQUENCE [LARGE SCALE GENOMIC DNA]</scope>
    <source>
        <strain evidence="3 4">ATCC MYA-3509</strain>
    </source>
</reference>
<keyword evidence="4" id="KW-1185">Reference proteome</keyword>
<feature type="signal peptide" evidence="2">
    <location>
        <begin position="1"/>
        <end position="21"/>
    </location>
</feature>
<dbReference type="EMBL" id="JAOPGA020001632">
    <property type="protein sequence ID" value="KAL0490044.1"/>
    <property type="molecule type" value="Genomic_DNA"/>
</dbReference>
<keyword evidence="3" id="KW-0418">Kinase</keyword>
<keyword evidence="1" id="KW-1133">Transmembrane helix</keyword>
<accession>A0AAW2ZKW7</accession>
<keyword evidence="2" id="KW-0732">Signal</keyword>
<name>A0AAW2ZKW7_9EUKA</name>
<evidence type="ECO:0000313" key="3">
    <source>
        <dbReference type="EMBL" id="KAL0490044.1"/>
    </source>
</evidence>
<dbReference type="GO" id="GO:0016301">
    <property type="term" value="F:kinase activity"/>
    <property type="evidence" value="ECO:0007669"/>
    <property type="project" value="UniProtKB-KW"/>
</dbReference>